<dbReference type="AlphaFoldDB" id="A0A367U8J0"/>
<dbReference type="Pfam" id="PF13673">
    <property type="entry name" value="Acetyltransf_10"/>
    <property type="match status" value="1"/>
</dbReference>
<dbReference type="PROSITE" id="PS51186">
    <property type="entry name" value="GNAT"/>
    <property type="match status" value="1"/>
</dbReference>
<keyword evidence="2" id="KW-0808">Transferase</keyword>
<evidence type="ECO:0000259" key="1">
    <source>
        <dbReference type="PROSITE" id="PS51186"/>
    </source>
</evidence>
<dbReference type="Proteomes" id="UP000252419">
    <property type="component" value="Unassembled WGS sequence"/>
</dbReference>
<feature type="domain" description="N-acetyltransferase" evidence="1">
    <location>
        <begin position="18"/>
        <end position="166"/>
    </location>
</feature>
<reference evidence="2 3" key="1">
    <citation type="submission" date="2014-07" db="EMBL/GenBank/DDBJ databases">
        <title>Draft genome sequence of Thalassospira xianhensis P-4 (MCCC 1A02616).</title>
        <authorList>
            <person name="Lai Q."/>
            <person name="Shao Z."/>
        </authorList>
    </citation>
    <scope>NUCLEOTIDE SEQUENCE [LARGE SCALE GENOMIC DNA]</scope>
    <source>
        <strain evidence="2 3">MCCC 1A02616</strain>
    </source>
</reference>
<sequence length="173" mass="19068">MKVAAMSASSSTLQWVHCAFNEMTPLQVHDLLRLRQQIFIIEQECIFPEIDGLDPLCQHVLGLLDGKVVAAARIVAPGIDPDHSAQGQHPAIGRVVASPDLRGQGIGRKLMLQAIASCHDTFAGKGIFLNAQLYLKNFYEALGFMQFGEAFYEDGIAHISMLRSPDSRQEQLH</sequence>
<dbReference type="GO" id="GO:0016747">
    <property type="term" value="F:acyltransferase activity, transferring groups other than amino-acyl groups"/>
    <property type="evidence" value="ECO:0007669"/>
    <property type="project" value="InterPro"/>
</dbReference>
<evidence type="ECO:0000313" key="2">
    <source>
        <dbReference type="EMBL" id="RCK04578.1"/>
    </source>
</evidence>
<name>A0A367U8J0_9PROT</name>
<dbReference type="Gene3D" id="3.40.630.30">
    <property type="match status" value="1"/>
</dbReference>
<dbReference type="CDD" id="cd04301">
    <property type="entry name" value="NAT_SF"/>
    <property type="match status" value="1"/>
</dbReference>
<dbReference type="EMBL" id="JPWA01000027">
    <property type="protein sequence ID" value="RCK04578.1"/>
    <property type="molecule type" value="Genomic_DNA"/>
</dbReference>
<keyword evidence="3" id="KW-1185">Reference proteome</keyword>
<dbReference type="InterPro" id="IPR000182">
    <property type="entry name" value="GNAT_dom"/>
</dbReference>
<accession>A0A367U8J0</accession>
<gene>
    <name evidence="2" type="ORF">TH5_18885</name>
</gene>
<dbReference type="InterPro" id="IPR016181">
    <property type="entry name" value="Acyl_CoA_acyltransferase"/>
</dbReference>
<evidence type="ECO:0000313" key="3">
    <source>
        <dbReference type="Proteomes" id="UP000252419"/>
    </source>
</evidence>
<dbReference type="SUPFAM" id="SSF55729">
    <property type="entry name" value="Acyl-CoA N-acyltransferases (Nat)"/>
    <property type="match status" value="1"/>
</dbReference>
<organism evidence="2 3">
    <name type="scientific">Thalassospira xianhensis MCCC 1A02616</name>
    <dbReference type="NCBI Taxonomy" id="1177929"/>
    <lineage>
        <taxon>Bacteria</taxon>
        <taxon>Pseudomonadati</taxon>
        <taxon>Pseudomonadota</taxon>
        <taxon>Alphaproteobacteria</taxon>
        <taxon>Rhodospirillales</taxon>
        <taxon>Thalassospiraceae</taxon>
        <taxon>Thalassospira</taxon>
    </lineage>
</organism>
<protein>
    <submittedName>
        <fullName evidence="2">Acetyltransferase</fullName>
    </submittedName>
</protein>
<proteinExistence type="predicted"/>
<comment type="caution">
    <text evidence="2">The sequence shown here is derived from an EMBL/GenBank/DDBJ whole genome shotgun (WGS) entry which is preliminary data.</text>
</comment>